<dbReference type="Proteomes" id="UP000182152">
    <property type="component" value="Unassembled WGS sequence"/>
</dbReference>
<gene>
    <name evidence="1" type="ORF">RV14_GL000537</name>
</gene>
<proteinExistence type="predicted"/>
<keyword evidence="2" id="KW-1185">Reference proteome</keyword>
<name>A0A1L8WIF8_9ENTE</name>
<comment type="caution">
    <text evidence="1">The sequence shown here is derived from an EMBL/GenBank/DDBJ whole genome shotgun (WGS) entry which is preliminary data.</text>
</comment>
<evidence type="ECO:0000313" key="2">
    <source>
        <dbReference type="Proteomes" id="UP000182152"/>
    </source>
</evidence>
<organism evidence="1 2">
    <name type="scientific">Enterococcus ratti</name>
    <dbReference type="NCBI Taxonomy" id="150033"/>
    <lineage>
        <taxon>Bacteria</taxon>
        <taxon>Bacillati</taxon>
        <taxon>Bacillota</taxon>
        <taxon>Bacilli</taxon>
        <taxon>Lactobacillales</taxon>
        <taxon>Enterococcaceae</taxon>
        <taxon>Enterococcus</taxon>
    </lineage>
</organism>
<dbReference type="EMBL" id="JXLB01000013">
    <property type="protein sequence ID" value="OJG80795.1"/>
    <property type="molecule type" value="Genomic_DNA"/>
</dbReference>
<dbReference type="AlphaFoldDB" id="A0A1L8WIF8"/>
<sequence length="51" mass="5875">MFFSLLTLWTFSSNFARYKKFDIHVQMSKVTKSFPSLIIRSLVVVGTAAFI</sequence>
<protein>
    <submittedName>
        <fullName evidence="1">Uncharacterized protein</fullName>
    </submittedName>
</protein>
<accession>A0A1L8WIF8</accession>
<evidence type="ECO:0000313" key="1">
    <source>
        <dbReference type="EMBL" id="OJG80795.1"/>
    </source>
</evidence>
<reference evidence="1 2" key="1">
    <citation type="submission" date="2014-12" db="EMBL/GenBank/DDBJ databases">
        <title>Draft genome sequences of 29 type strains of Enterococci.</title>
        <authorList>
            <person name="Zhong Z."/>
            <person name="Sun Z."/>
            <person name="Liu W."/>
            <person name="Zhang W."/>
            <person name="Zhang H."/>
        </authorList>
    </citation>
    <scope>NUCLEOTIDE SEQUENCE [LARGE SCALE GENOMIC DNA]</scope>
    <source>
        <strain evidence="1 2">DSM 15687</strain>
    </source>
</reference>